<dbReference type="Pfam" id="PF00361">
    <property type="entry name" value="Proton_antipo_M"/>
    <property type="match status" value="1"/>
</dbReference>
<comment type="subcellular location">
    <subcellularLocation>
        <location evidence="1">Endomembrane system</location>
        <topology evidence="1">Multi-pass membrane protein</topology>
    </subcellularLocation>
    <subcellularLocation>
        <location evidence="5">Membrane</location>
        <topology evidence="5">Multi-pass membrane protein</topology>
    </subcellularLocation>
</comment>
<evidence type="ECO:0000256" key="1">
    <source>
        <dbReference type="ARBA" id="ARBA00004127"/>
    </source>
</evidence>
<evidence type="ECO:0000256" key="3">
    <source>
        <dbReference type="ARBA" id="ARBA00022989"/>
    </source>
</evidence>
<organism evidence="9 10">
    <name type="scientific">Ornithinimicrobium faecis</name>
    <dbReference type="NCBI Taxonomy" id="2934158"/>
    <lineage>
        <taxon>Bacteria</taxon>
        <taxon>Bacillati</taxon>
        <taxon>Actinomycetota</taxon>
        <taxon>Actinomycetes</taxon>
        <taxon>Micrococcales</taxon>
        <taxon>Ornithinimicrobiaceae</taxon>
        <taxon>Ornithinimicrobium</taxon>
    </lineage>
</organism>
<dbReference type="RefSeq" id="WP_252594239.1">
    <property type="nucleotide sequence ID" value="NZ_CP099489.1"/>
</dbReference>
<dbReference type="InterPro" id="IPR001516">
    <property type="entry name" value="Proton_antipo_N"/>
</dbReference>
<dbReference type="PRINTS" id="PR01434">
    <property type="entry name" value="NADHDHGNASE5"/>
</dbReference>
<evidence type="ECO:0000256" key="2">
    <source>
        <dbReference type="ARBA" id="ARBA00022692"/>
    </source>
</evidence>
<feature type="transmembrane region" description="Helical" evidence="6">
    <location>
        <begin position="656"/>
        <end position="674"/>
    </location>
</feature>
<gene>
    <name evidence="9" type="ORF">NF556_04130</name>
</gene>
<feature type="transmembrane region" description="Helical" evidence="6">
    <location>
        <begin position="63"/>
        <end position="83"/>
    </location>
</feature>
<dbReference type="Gene3D" id="1.20.5.2700">
    <property type="match status" value="1"/>
</dbReference>
<keyword evidence="3 6" id="KW-1133">Transmembrane helix</keyword>
<feature type="domain" description="NADH:quinone oxidoreductase/Mrp antiporter transmembrane" evidence="7">
    <location>
        <begin position="165"/>
        <end position="437"/>
    </location>
</feature>
<feature type="domain" description="NADH-Ubiquinone oxidoreductase (complex I) chain 5 N-terminal" evidence="8">
    <location>
        <begin position="101"/>
        <end position="148"/>
    </location>
</feature>
<accession>A0ABY4YVR3</accession>
<feature type="transmembrane region" description="Helical" evidence="6">
    <location>
        <begin position="147"/>
        <end position="166"/>
    </location>
</feature>
<evidence type="ECO:0000256" key="6">
    <source>
        <dbReference type="SAM" id="Phobius"/>
    </source>
</evidence>
<keyword evidence="2 5" id="KW-0812">Transmembrane</keyword>
<name>A0ABY4YVR3_9MICO</name>
<dbReference type="InterPro" id="IPR003945">
    <property type="entry name" value="NU5C-like"/>
</dbReference>
<proteinExistence type="predicted"/>
<sequence>MNDLLDLIGWPWPDWELPTLPLPDLPDIPLPDLPVTPAQVMILIAATVGILGLAVGRRSARPAAWVAVLGSGLVLLAAIWQMYAVYELGGLQTTGTVGPLALGELDVPLELAATRLSALVAAVVSLVALVVQVFARWYLWFDPRYRQFSATVSLFTAAMLLVVLSGDVLLTLIGWEVMGWCSFLLIGHLSAKDSANRAAVKALLVTRLADVGFVIGLIWLAAGAGSTSIAAIIEHWTGDDYAALSAAMCLVVIGVAGKSAQLPFQDWLPDAMEGPTPASALIHAATMVAAGTVVLAQLFPLLQAAGPARLLLAVLVSVTVVLAALLAFAQPDLKRLLAWSTVSQVGLMLAALTVVPDGTGSDVAIMHLLSHAWFKALLFLTVGWMGVLTGGTVVRYVASATKRYRSLRRPMGLGLLALAGVPPMVGFVSKELVLAQAEHGVQDGVGMAGTIVLAAVGASVPLTAAYCMRAWLILDRGPHRVSQRVPRRDQEHQIIDDFFDEPAVLEEAIGIEEAESAISSSARTAVALLGFFSVVGGILVFTPQLDLHVSINLQLLLAALLLMALAALAVWVVSRGVGSRDAAARLPMRVSLAAERGLGFDTLYRVVVARPVLALAHGVQWLDREVLDAYIRGVGPAARLLGSALERTHPRRPAPGLVLVLGGVLVLAAIGVVLT</sequence>
<evidence type="ECO:0000259" key="7">
    <source>
        <dbReference type="Pfam" id="PF00361"/>
    </source>
</evidence>
<evidence type="ECO:0000256" key="5">
    <source>
        <dbReference type="RuleBase" id="RU000320"/>
    </source>
</evidence>
<feature type="transmembrane region" description="Helical" evidence="6">
    <location>
        <begin position="551"/>
        <end position="573"/>
    </location>
</feature>
<evidence type="ECO:0000259" key="8">
    <source>
        <dbReference type="Pfam" id="PF00662"/>
    </source>
</evidence>
<evidence type="ECO:0000313" key="9">
    <source>
        <dbReference type="EMBL" id="USQ80851.1"/>
    </source>
</evidence>
<dbReference type="PANTHER" id="PTHR42829:SF2">
    <property type="entry name" value="NADH-UBIQUINONE OXIDOREDUCTASE CHAIN 5"/>
    <property type="match status" value="1"/>
</dbReference>
<dbReference type="PANTHER" id="PTHR42829">
    <property type="entry name" value="NADH-UBIQUINONE OXIDOREDUCTASE CHAIN 5"/>
    <property type="match status" value="1"/>
</dbReference>
<feature type="transmembrane region" description="Helical" evidence="6">
    <location>
        <begin position="525"/>
        <end position="545"/>
    </location>
</feature>
<dbReference type="Pfam" id="PF00662">
    <property type="entry name" value="Proton_antipo_N"/>
    <property type="match status" value="1"/>
</dbReference>
<dbReference type="InterPro" id="IPR001750">
    <property type="entry name" value="ND/Mrp_TM"/>
</dbReference>
<feature type="transmembrane region" description="Helical" evidence="6">
    <location>
        <begin position="241"/>
        <end position="260"/>
    </location>
</feature>
<feature type="transmembrane region" description="Helical" evidence="6">
    <location>
        <begin position="281"/>
        <end position="302"/>
    </location>
</feature>
<feature type="transmembrane region" description="Helical" evidence="6">
    <location>
        <begin position="38"/>
        <end position="56"/>
    </location>
</feature>
<dbReference type="Proteomes" id="UP001056455">
    <property type="component" value="Chromosome"/>
</dbReference>
<feature type="transmembrane region" description="Helical" evidence="6">
    <location>
        <begin position="116"/>
        <end position="135"/>
    </location>
</feature>
<dbReference type="EMBL" id="CP099489">
    <property type="protein sequence ID" value="USQ80851.1"/>
    <property type="molecule type" value="Genomic_DNA"/>
</dbReference>
<protein>
    <submittedName>
        <fullName evidence="9">NADH-quinone oxidoreductase subunit L</fullName>
    </submittedName>
</protein>
<reference evidence="9" key="1">
    <citation type="submission" date="2022-06" db="EMBL/GenBank/DDBJ databases">
        <title>Ornithinimicrobium HY1793.</title>
        <authorList>
            <person name="Huang Y."/>
        </authorList>
    </citation>
    <scope>NUCLEOTIDE SEQUENCE</scope>
    <source>
        <strain evidence="9">HY1793</strain>
    </source>
</reference>
<feature type="transmembrane region" description="Helical" evidence="6">
    <location>
        <begin position="448"/>
        <end position="474"/>
    </location>
</feature>
<keyword evidence="10" id="KW-1185">Reference proteome</keyword>
<feature type="transmembrane region" description="Helical" evidence="6">
    <location>
        <begin position="308"/>
        <end position="329"/>
    </location>
</feature>
<feature type="transmembrane region" description="Helical" evidence="6">
    <location>
        <begin position="376"/>
        <end position="398"/>
    </location>
</feature>
<evidence type="ECO:0000256" key="4">
    <source>
        <dbReference type="ARBA" id="ARBA00023136"/>
    </source>
</evidence>
<feature type="transmembrane region" description="Helical" evidence="6">
    <location>
        <begin position="410"/>
        <end position="428"/>
    </location>
</feature>
<evidence type="ECO:0000313" key="10">
    <source>
        <dbReference type="Proteomes" id="UP001056455"/>
    </source>
</evidence>
<keyword evidence="4 6" id="KW-0472">Membrane</keyword>